<dbReference type="AlphaFoldDB" id="A0A1F5KJX9"/>
<name>A0A1F5KJX9_9BACT</name>
<protein>
    <submittedName>
        <fullName evidence="1">Uncharacterized protein</fullName>
    </submittedName>
</protein>
<comment type="caution">
    <text evidence="1">The sequence shown here is derived from an EMBL/GenBank/DDBJ whole genome shotgun (WGS) entry which is preliminary data.</text>
</comment>
<gene>
    <name evidence="1" type="ORF">A3D25_01580</name>
</gene>
<sequence>METANLSLFNEIQVENKRDNHVVKSIPQNPPTNPLADIQKSLESIFPEEYQQTRVSKARQTLGSSAESYSDIQIETLVTDFEYLASAWLDLFEREIFNGKTLKEVLGESKNK</sequence>
<evidence type="ECO:0000313" key="2">
    <source>
        <dbReference type="Proteomes" id="UP000177328"/>
    </source>
</evidence>
<dbReference type="Proteomes" id="UP000177328">
    <property type="component" value="Unassembled WGS sequence"/>
</dbReference>
<accession>A0A1F5KJX9</accession>
<organism evidence="1 2">
    <name type="scientific">Candidatus Daviesbacteria bacterium RIFCSPHIGHO2_02_FULL_43_12</name>
    <dbReference type="NCBI Taxonomy" id="1797776"/>
    <lineage>
        <taxon>Bacteria</taxon>
        <taxon>Candidatus Daviesiibacteriota</taxon>
    </lineage>
</organism>
<proteinExistence type="predicted"/>
<reference evidence="1 2" key="1">
    <citation type="journal article" date="2016" name="Nat. Commun.">
        <title>Thousands of microbial genomes shed light on interconnected biogeochemical processes in an aquifer system.</title>
        <authorList>
            <person name="Anantharaman K."/>
            <person name="Brown C.T."/>
            <person name="Hug L.A."/>
            <person name="Sharon I."/>
            <person name="Castelle C.J."/>
            <person name="Probst A.J."/>
            <person name="Thomas B.C."/>
            <person name="Singh A."/>
            <person name="Wilkins M.J."/>
            <person name="Karaoz U."/>
            <person name="Brodie E.L."/>
            <person name="Williams K.H."/>
            <person name="Hubbard S.S."/>
            <person name="Banfield J.F."/>
        </authorList>
    </citation>
    <scope>NUCLEOTIDE SEQUENCE [LARGE SCALE GENOMIC DNA]</scope>
</reference>
<evidence type="ECO:0000313" key="1">
    <source>
        <dbReference type="EMBL" id="OGE41202.1"/>
    </source>
</evidence>
<dbReference type="EMBL" id="MFDD01000002">
    <property type="protein sequence ID" value="OGE41202.1"/>
    <property type="molecule type" value="Genomic_DNA"/>
</dbReference>